<reference evidence="3" key="2">
    <citation type="submission" date="2016-05" db="EMBL/GenBank/DDBJ databases">
        <authorList>
            <person name="Lavstsen T."/>
            <person name="Jespersen J.S."/>
        </authorList>
    </citation>
    <scope>NUCLEOTIDE SEQUENCE</scope>
    <source>
        <strain evidence="3">NML04-0072</strain>
    </source>
</reference>
<sequence length="122" mass="12632">MKLLSVVTAAALAAVSLSAAAAPGGMVSYTCDNGKQLNVLYEFNRQGKPVSAAVNAAGTQVNLAYNRRQSDSTGTTFSNRRGYSLSAGYIDRNTHTTSDVVGLTAPGGRFVVKNCSPVNASN</sequence>
<dbReference type="GeneID" id="60769522"/>
<evidence type="ECO:0000313" key="6">
    <source>
        <dbReference type="Proteomes" id="UP000215465"/>
    </source>
</evidence>
<dbReference type="OrthoDB" id="8611667at2"/>
<dbReference type="STRING" id="539.A7P85_04165"/>
<evidence type="ECO:0000313" key="5">
    <source>
        <dbReference type="Proteomes" id="UP000077589"/>
    </source>
</evidence>
<evidence type="ECO:0000313" key="3">
    <source>
        <dbReference type="EMBL" id="OAM17185.1"/>
    </source>
</evidence>
<reference evidence="4 6" key="3">
    <citation type="submission" date="2017-06" db="EMBL/GenBank/DDBJ databases">
        <authorList>
            <consortium name="Pathogen Informatics"/>
        </authorList>
    </citation>
    <scope>NUCLEOTIDE SEQUENCE [LARGE SCALE GENOMIC DNA]</scope>
    <source>
        <strain evidence="4 6">NCTC10596</strain>
    </source>
</reference>
<feature type="chain" id="PRO_5015060618" evidence="1">
    <location>
        <begin position="22"/>
        <end position="122"/>
    </location>
</feature>
<dbReference type="EMBL" id="LT906482">
    <property type="protein sequence ID" value="SNW07476.1"/>
    <property type="molecule type" value="Genomic_DNA"/>
</dbReference>
<evidence type="ECO:0000256" key="1">
    <source>
        <dbReference type="SAM" id="SignalP"/>
    </source>
</evidence>
<dbReference type="AlphaFoldDB" id="A0A1A9RE61"/>
<dbReference type="Proteomes" id="UP000077589">
    <property type="component" value="Unassembled WGS sequence"/>
</dbReference>
<feature type="signal peptide" evidence="1">
    <location>
        <begin position="1"/>
        <end position="21"/>
    </location>
</feature>
<keyword evidence="1" id="KW-0732">Signal</keyword>
<accession>A0A1A9RE61</accession>
<dbReference type="Proteomes" id="UP000215465">
    <property type="component" value="Chromosome 1"/>
</dbReference>
<organism evidence="3 5">
    <name type="scientific">Eikenella corrodens</name>
    <dbReference type="NCBI Taxonomy" id="539"/>
    <lineage>
        <taxon>Bacteria</taxon>
        <taxon>Pseudomonadati</taxon>
        <taxon>Pseudomonadota</taxon>
        <taxon>Betaproteobacteria</taxon>
        <taxon>Neisseriales</taxon>
        <taxon>Neisseriaceae</taxon>
        <taxon>Eikenella</taxon>
    </lineage>
</organism>
<protein>
    <submittedName>
        <fullName evidence="3">Adhesin</fullName>
    </submittedName>
</protein>
<proteinExistence type="predicted"/>
<evidence type="ECO:0000313" key="4">
    <source>
        <dbReference type="EMBL" id="SNW07476.1"/>
    </source>
</evidence>
<feature type="domain" description="ACP-like" evidence="2">
    <location>
        <begin position="25"/>
        <end position="117"/>
    </location>
</feature>
<dbReference type="RefSeq" id="WP_003824865.1">
    <property type="nucleotide sequence ID" value="NZ_CAJPRZ010000029.1"/>
</dbReference>
<evidence type="ECO:0000259" key="2">
    <source>
        <dbReference type="Pfam" id="PF24574"/>
    </source>
</evidence>
<dbReference type="CDD" id="cd21836">
    <property type="entry name" value="adhesin_CP"/>
    <property type="match status" value="1"/>
</dbReference>
<dbReference type="Pfam" id="PF24574">
    <property type="entry name" value="Nm-ACP"/>
    <property type="match status" value="1"/>
</dbReference>
<reference evidence="5" key="1">
    <citation type="submission" date="2016-05" db="EMBL/GenBank/DDBJ databases">
        <title>Draft genome of Corynebacterium afermentans subsp. afermentans LCDC 88199T.</title>
        <authorList>
            <person name="Bernier A.-M."/>
            <person name="Bernard K."/>
        </authorList>
    </citation>
    <scope>NUCLEOTIDE SEQUENCE [LARGE SCALE GENOMIC DNA]</scope>
    <source>
        <strain evidence="5">NML04-0072</strain>
    </source>
</reference>
<dbReference type="InterPro" id="IPR056025">
    <property type="entry name" value="ACP_dom"/>
</dbReference>
<dbReference type="EMBL" id="LXSG01000036">
    <property type="protein sequence ID" value="OAM17185.1"/>
    <property type="molecule type" value="Genomic_DNA"/>
</dbReference>
<gene>
    <name evidence="3" type="ORF">A7P90_09910</name>
    <name evidence="4" type="ORF">SAMEA4412678_00627</name>
</gene>
<dbReference type="KEGG" id="ecor:SAMEA4412678_0627"/>
<name>A0A1A9RE61_EIKCO</name>